<gene>
    <name evidence="2" type="ORF">FUAX_27800</name>
</gene>
<feature type="signal peptide" evidence="1">
    <location>
        <begin position="1"/>
        <end position="22"/>
    </location>
</feature>
<accession>A0AAU9CJN1</accession>
<reference evidence="2 3" key="1">
    <citation type="submission" date="2021-12" db="EMBL/GenBank/DDBJ databases">
        <title>Genome sequencing of bacteria with rrn-lacking chromosome and rrn-plasmid.</title>
        <authorList>
            <person name="Anda M."/>
            <person name="Iwasaki W."/>
        </authorList>
    </citation>
    <scope>NUCLEOTIDE SEQUENCE [LARGE SCALE GENOMIC DNA]</scope>
    <source>
        <strain evidence="2 3">DSM 100852</strain>
    </source>
</reference>
<name>A0AAU9CJN1_9BACT</name>
<dbReference type="EMBL" id="AP025314">
    <property type="protein sequence ID" value="BDD10348.1"/>
    <property type="molecule type" value="Genomic_DNA"/>
</dbReference>
<keyword evidence="3" id="KW-1185">Reference proteome</keyword>
<organism evidence="2 3">
    <name type="scientific">Fulvitalea axinellae</name>
    <dbReference type="NCBI Taxonomy" id="1182444"/>
    <lineage>
        <taxon>Bacteria</taxon>
        <taxon>Pseudomonadati</taxon>
        <taxon>Bacteroidota</taxon>
        <taxon>Cytophagia</taxon>
        <taxon>Cytophagales</taxon>
        <taxon>Persicobacteraceae</taxon>
        <taxon>Fulvitalea</taxon>
    </lineage>
</organism>
<evidence type="ECO:0000313" key="3">
    <source>
        <dbReference type="Proteomes" id="UP001348817"/>
    </source>
</evidence>
<evidence type="ECO:0000256" key="1">
    <source>
        <dbReference type="SAM" id="SignalP"/>
    </source>
</evidence>
<dbReference type="RefSeq" id="WP_338391909.1">
    <property type="nucleotide sequence ID" value="NZ_AP025314.1"/>
</dbReference>
<dbReference type="KEGG" id="fax:FUAX_27800"/>
<dbReference type="Proteomes" id="UP001348817">
    <property type="component" value="Chromosome"/>
</dbReference>
<dbReference type="PROSITE" id="PS51257">
    <property type="entry name" value="PROKAR_LIPOPROTEIN"/>
    <property type="match status" value="1"/>
</dbReference>
<dbReference type="AlphaFoldDB" id="A0AAU9CJN1"/>
<sequence length="208" mass="22719">MKNIFKTVLGLAVAMMAFSGCSDDDETYSDITVYPVFTLADGDFAISKTGQELKHPELKVTLSGEEVEYKTEDVNSFDKEKEGVYRFDHSYTNKDGFTRGQSTFTVNRKGEFTVADIEGKYTFEGGEVTISKLGEGVIAIPDAWPTGTTIKCRVAEVSEGKIVVFPENSSFGPISGSGEITATGFTLDFTLVYNGSALVRNNTYTKVK</sequence>
<keyword evidence="1" id="KW-0732">Signal</keyword>
<feature type="chain" id="PRO_5043964454" evidence="1">
    <location>
        <begin position="23"/>
        <end position="208"/>
    </location>
</feature>
<proteinExistence type="predicted"/>
<protein>
    <submittedName>
        <fullName evidence="2">Uncharacterized protein</fullName>
    </submittedName>
</protein>
<evidence type="ECO:0000313" key="2">
    <source>
        <dbReference type="EMBL" id="BDD10348.1"/>
    </source>
</evidence>